<keyword evidence="4" id="KW-1185">Reference proteome</keyword>
<protein>
    <submittedName>
        <fullName evidence="3">PEP-CTERM sorting domain-containing protein</fullName>
    </submittedName>
</protein>
<sequence>MKSKLSLLKTFFFFAVITVFSNTASATLIYSDQFEATNETLGSGYQFYSLGHYATEEFLNTGLASADKLEVDLNVRNLPSSGTIDLEFLLNDNLIGGISTADLTNSINELVFNFAELESATEAWTLTMIAVTPACIGCGSLWLEELHDISLISSTAVSEPSTFAILMLGLFGLITRRKQL</sequence>
<evidence type="ECO:0000259" key="2">
    <source>
        <dbReference type="Pfam" id="PF07589"/>
    </source>
</evidence>
<organism evidence="3 4">
    <name type="scientific">Agarivorans aestuarii</name>
    <dbReference type="NCBI Taxonomy" id="1563703"/>
    <lineage>
        <taxon>Bacteria</taxon>
        <taxon>Pseudomonadati</taxon>
        <taxon>Pseudomonadota</taxon>
        <taxon>Gammaproteobacteria</taxon>
        <taxon>Alteromonadales</taxon>
        <taxon>Alteromonadaceae</taxon>
        <taxon>Agarivorans</taxon>
    </lineage>
</organism>
<dbReference type="Proteomes" id="UP001310248">
    <property type="component" value="Unassembled WGS sequence"/>
</dbReference>
<feature type="chain" id="PRO_5047495830" evidence="1">
    <location>
        <begin position="27"/>
        <end position="180"/>
    </location>
</feature>
<dbReference type="NCBIfam" id="TIGR02595">
    <property type="entry name" value="PEP_CTERM"/>
    <property type="match status" value="1"/>
</dbReference>
<reference evidence="4" key="1">
    <citation type="submission" date="2023-07" db="EMBL/GenBank/DDBJ databases">
        <title>Draft genome sequence of Agarivorans aestuarii strain ZMCS4, a CAZymes producing bacteria isolated from the marine brown algae Clodostephus spongiosus.</title>
        <authorList>
            <person name="Lorente B."/>
            <person name="Cabral C."/>
            <person name="Frias J."/>
            <person name="Faria J."/>
            <person name="Toubarro D."/>
        </authorList>
    </citation>
    <scope>NUCLEOTIDE SEQUENCE [LARGE SCALE GENOMIC DNA]</scope>
    <source>
        <strain evidence="4">ZMCS4</strain>
    </source>
</reference>
<evidence type="ECO:0000313" key="3">
    <source>
        <dbReference type="EMBL" id="MEE1673254.1"/>
    </source>
</evidence>
<evidence type="ECO:0000313" key="4">
    <source>
        <dbReference type="Proteomes" id="UP001310248"/>
    </source>
</evidence>
<feature type="domain" description="Ice-binding protein C-terminal" evidence="2">
    <location>
        <begin position="156"/>
        <end position="178"/>
    </location>
</feature>
<accession>A0ABU7G245</accession>
<feature type="signal peptide" evidence="1">
    <location>
        <begin position="1"/>
        <end position="26"/>
    </location>
</feature>
<dbReference type="RefSeq" id="WP_329774595.1">
    <property type="nucleotide sequence ID" value="NZ_JAYDYW010000004.1"/>
</dbReference>
<gene>
    <name evidence="3" type="ORF">SNR37_002668</name>
</gene>
<dbReference type="EMBL" id="JAYDYW010000004">
    <property type="protein sequence ID" value="MEE1673254.1"/>
    <property type="molecule type" value="Genomic_DNA"/>
</dbReference>
<dbReference type="Pfam" id="PF07589">
    <property type="entry name" value="PEP-CTERM"/>
    <property type="match status" value="1"/>
</dbReference>
<proteinExistence type="predicted"/>
<comment type="caution">
    <text evidence="3">The sequence shown here is derived from an EMBL/GenBank/DDBJ whole genome shotgun (WGS) entry which is preliminary data.</text>
</comment>
<dbReference type="InterPro" id="IPR013424">
    <property type="entry name" value="Ice-binding_C"/>
</dbReference>
<name>A0ABU7G245_9ALTE</name>
<keyword evidence="1" id="KW-0732">Signal</keyword>
<evidence type="ECO:0000256" key="1">
    <source>
        <dbReference type="SAM" id="SignalP"/>
    </source>
</evidence>